<dbReference type="EMBL" id="CM003528">
    <property type="protein sequence ID" value="RCV07171.1"/>
    <property type="molecule type" value="Genomic_DNA"/>
</dbReference>
<proteinExistence type="predicted"/>
<gene>
    <name evidence="2" type="ORF">SETIT_1G223000v2</name>
</gene>
<dbReference type="AlphaFoldDB" id="A0A368PN18"/>
<sequence length="174" mass="18473">MCSFSDPIRSSITASDPASAGSLCIVVASSPRHSRMGALAGILSPEGELGSPPQQQARSRRRHRGCHPGPAGGDGSLGGRVRHLPAGLPRRGDAQGDALLPRLPPTLHLPVAPPQRRLPSLPPRADRYSHAGGERGGRRRRHSDARGGQGGGAGARRETFRYFFCLLEKTGEER</sequence>
<reference evidence="2" key="1">
    <citation type="journal article" date="2012" name="Nat. Biotechnol.">
        <title>Reference genome sequence of the model plant Setaria.</title>
        <authorList>
            <person name="Bennetzen J.L."/>
            <person name="Schmutz J."/>
            <person name="Wang H."/>
            <person name="Percifield R."/>
            <person name="Hawkins J."/>
            <person name="Pontaroli A.C."/>
            <person name="Estep M."/>
            <person name="Feng L."/>
            <person name="Vaughn J.N."/>
            <person name="Grimwood J."/>
            <person name="Jenkins J."/>
            <person name="Barry K."/>
            <person name="Lindquist E."/>
            <person name="Hellsten U."/>
            <person name="Deshpande S."/>
            <person name="Wang X."/>
            <person name="Wu X."/>
            <person name="Mitros T."/>
            <person name="Triplett J."/>
            <person name="Yang X."/>
            <person name="Ye C.Y."/>
            <person name="Mauro-Herrera M."/>
            <person name="Wang L."/>
            <person name="Li P."/>
            <person name="Sharma M."/>
            <person name="Sharma R."/>
            <person name="Ronald P.C."/>
            <person name="Panaud O."/>
            <person name="Kellogg E.A."/>
            <person name="Brutnell T.P."/>
            <person name="Doust A.N."/>
            <person name="Tuskan G.A."/>
            <person name="Rokhsar D."/>
            <person name="Devos K.M."/>
        </authorList>
    </citation>
    <scope>NUCLEOTIDE SEQUENCE [LARGE SCALE GENOMIC DNA]</scope>
    <source>
        <strain evidence="2">Yugu1</strain>
    </source>
</reference>
<protein>
    <submittedName>
        <fullName evidence="2">Uncharacterized protein</fullName>
    </submittedName>
</protein>
<feature type="compositionally biased region" description="Basic and acidic residues" evidence="1">
    <location>
        <begin position="124"/>
        <end position="136"/>
    </location>
</feature>
<name>A0A368PN18_SETIT</name>
<evidence type="ECO:0000313" key="2">
    <source>
        <dbReference type="EMBL" id="RCV07171.1"/>
    </source>
</evidence>
<feature type="compositionally biased region" description="Low complexity" evidence="1">
    <location>
        <begin position="99"/>
        <end position="119"/>
    </location>
</feature>
<evidence type="ECO:0000256" key="1">
    <source>
        <dbReference type="SAM" id="MobiDB-lite"/>
    </source>
</evidence>
<reference evidence="2" key="2">
    <citation type="submission" date="2015-07" db="EMBL/GenBank/DDBJ databases">
        <authorList>
            <person name="Noorani M."/>
        </authorList>
    </citation>
    <scope>NUCLEOTIDE SEQUENCE</scope>
    <source>
        <strain evidence="2">Yugu1</strain>
    </source>
</reference>
<accession>A0A368PN18</accession>
<feature type="region of interest" description="Disordered" evidence="1">
    <location>
        <begin position="42"/>
        <end position="155"/>
    </location>
</feature>
<organism evidence="2">
    <name type="scientific">Setaria italica</name>
    <name type="common">Foxtail millet</name>
    <name type="synonym">Panicum italicum</name>
    <dbReference type="NCBI Taxonomy" id="4555"/>
    <lineage>
        <taxon>Eukaryota</taxon>
        <taxon>Viridiplantae</taxon>
        <taxon>Streptophyta</taxon>
        <taxon>Embryophyta</taxon>
        <taxon>Tracheophyta</taxon>
        <taxon>Spermatophyta</taxon>
        <taxon>Magnoliopsida</taxon>
        <taxon>Liliopsida</taxon>
        <taxon>Poales</taxon>
        <taxon>Poaceae</taxon>
        <taxon>PACMAD clade</taxon>
        <taxon>Panicoideae</taxon>
        <taxon>Panicodae</taxon>
        <taxon>Paniceae</taxon>
        <taxon>Cenchrinae</taxon>
        <taxon>Setaria</taxon>
    </lineage>
</organism>